<comment type="caution">
    <text evidence="2">The sequence shown here is derived from an EMBL/GenBank/DDBJ whole genome shotgun (WGS) entry which is preliminary data.</text>
</comment>
<feature type="chain" id="PRO_5045687812" evidence="1">
    <location>
        <begin position="21"/>
        <end position="154"/>
    </location>
</feature>
<dbReference type="RefSeq" id="WP_172662199.1">
    <property type="nucleotide sequence ID" value="NZ_JABMKW010000018.1"/>
</dbReference>
<proteinExistence type="predicted"/>
<name>A0ABU8NNL6_9SPHI</name>
<dbReference type="Proteomes" id="UP001378956">
    <property type="component" value="Unassembled WGS sequence"/>
</dbReference>
<gene>
    <name evidence="2" type="ORF">WAE58_15510</name>
</gene>
<keyword evidence="1" id="KW-0732">Signal</keyword>
<evidence type="ECO:0000256" key="1">
    <source>
        <dbReference type="SAM" id="SignalP"/>
    </source>
</evidence>
<dbReference type="EMBL" id="JBBEUB010000005">
    <property type="protein sequence ID" value="MEJ2903852.1"/>
    <property type="molecule type" value="Genomic_DNA"/>
</dbReference>
<dbReference type="SUPFAM" id="SSF54427">
    <property type="entry name" value="NTF2-like"/>
    <property type="match status" value="1"/>
</dbReference>
<accession>A0ABU8NNL6</accession>
<feature type="signal peptide" evidence="1">
    <location>
        <begin position="1"/>
        <end position="20"/>
    </location>
</feature>
<protein>
    <submittedName>
        <fullName evidence="2">Nuclear transport factor 2 family protein</fullName>
    </submittedName>
</protein>
<reference evidence="2 3" key="1">
    <citation type="submission" date="2024-03" db="EMBL/GenBank/DDBJ databases">
        <title>Sequence of Lycoming College Course Isolates.</title>
        <authorList>
            <person name="Plotts O."/>
            <person name="Newman J."/>
        </authorList>
    </citation>
    <scope>NUCLEOTIDE SEQUENCE [LARGE SCALE GENOMIC DNA]</scope>
    <source>
        <strain evidence="2 3">CJB-3</strain>
    </source>
</reference>
<keyword evidence="3" id="KW-1185">Reference proteome</keyword>
<evidence type="ECO:0000313" key="2">
    <source>
        <dbReference type="EMBL" id="MEJ2903852.1"/>
    </source>
</evidence>
<organism evidence="2 3">
    <name type="scientific">Pedobacter panaciterrae</name>
    <dbReference type="NCBI Taxonomy" id="363849"/>
    <lineage>
        <taxon>Bacteria</taxon>
        <taxon>Pseudomonadati</taxon>
        <taxon>Bacteroidota</taxon>
        <taxon>Sphingobacteriia</taxon>
        <taxon>Sphingobacteriales</taxon>
        <taxon>Sphingobacteriaceae</taxon>
        <taxon>Pedobacter</taxon>
    </lineage>
</organism>
<dbReference type="Gene3D" id="3.10.450.50">
    <property type="match status" value="1"/>
</dbReference>
<evidence type="ECO:0000313" key="3">
    <source>
        <dbReference type="Proteomes" id="UP001378956"/>
    </source>
</evidence>
<dbReference type="InterPro" id="IPR032710">
    <property type="entry name" value="NTF2-like_dom_sf"/>
</dbReference>
<sequence>MKKCNFLIIVFLTTVFNTSAQIQQHEEDLVKGTINKLFEGMRNTDSAMVSATFANNAIMQTIHKSKDGEFKLSDEKVADFVKFTGTPHKEKYDERIVFTKILIDGNLASVWTDYKFYIDNKFSHCGVNSFQLFKDKTTWKIIYIVDTRRKENCL</sequence>